<accession>A0A8H5JWQ4</accession>
<dbReference type="EMBL" id="JAAOAO010000126">
    <property type="protein sequence ID" value="KAF5561753.1"/>
    <property type="molecule type" value="Genomic_DNA"/>
</dbReference>
<dbReference type="Proteomes" id="UP000574317">
    <property type="component" value="Unassembled WGS sequence"/>
</dbReference>
<evidence type="ECO:0000313" key="2">
    <source>
        <dbReference type="EMBL" id="KAF5561753.1"/>
    </source>
</evidence>
<organism evidence="2 3">
    <name type="scientific">Fusarium napiforme</name>
    <dbReference type="NCBI Taxonomy" id="42672"/>
    <lineage>
        <taxon>Eukaryota</taxon>
        <taxon>Fungi</taxon>
        <taxon>Dikarya</taxon>
        <taxon>Ascomycota</taxon>
        <taxon>Pezizomycotina</taxon>
        <taxon>Sordariomycetes</taxon>
        <taxon>Hypocreomycetidae</taxon>
        <taxon>Hypocreales</taxon>
        <taxon>Nectriaceae</taxon>
        <taxon>Fusarium</taxon>
        <taxon>Fusarium fujikuroi species complex</taxon>
    </lineage>
</organism>
<evidence type="ECO:0000256" key="1">
    <source>
        <dbReference type="SAM" id="MobiDB-lite"/>
    </source>
</evidence>
<comment type="caution">
    <text evidence="2">The sequence shown here is derived from an EMBL/GenBank/DDBJ whole genome shotgun (WGS) entry which is preliminary data.</text>
</comment>
<feature type="region of interest" description="Disordered" evidence="1">
    <location>
        <begin position="1"/>
        <end position="26"/>
    </location>
</feature>
<sequence length="268" mass="28889">MKSITRAPRATSLALSNPDRFDNKHATKPNMIATASCRTMNTCDNAIDSLPSCPTENSHQAAWPPAKISEFDRSTRLNTEQPSRHRIPGHIPVHPRSDRLGSNPPKHRMHQSLELAGKATVAPTNCPSATLNAFSLIPKAPTGLLPWVEANFEFKDTEAIKQTGAKTDVTCAALYLLLGLDGVPRMSSSLTALNTPPSSTAANRIQDGLTAITPISGRWLLLLVDSLFYWMSASHRLPQVPTILTSGSHLPAPPPVIHSVAASHGDHD</sequence>
<proteinExistence type="predicted"/>
<protein>
    <submittedName>
        <fullName evidence="2">Uncharacterized protein</fullName>
    </submittedName>
</protein>
<gene>
    <name evidence="2" type="ORF">FNAPI_3498</name>
</gene>
<keyword evidence="3" id="KW-1185">Reference proteome</keyword>
<reference evidence="2 3" key="1">
    <citation type="submission" date="2020-05" db="EMBL/GenBank/DDBJ databases">
        <title>Identification and distribution of gene clusters putatively required for synthesis of sphingolipid metabolism inhibitors in phylogenetically diverse species of the filamentous fungus Fusarium.</title>
        <authorList>
            <person name="Kim H.-S."/>
            <person name="Busman M."/>
            <person name="Brown D.W."/>
            <person name="Divon H."/>
            <person name="Uhlig S."/>
            <person name="Proctor R.H."/>
        </authorList>
    </citation>
    <scope>NUCLEOTIDE SEQUENCE [LARGE SCALE GENOMIC DNA]</scope>
    <source>
        <strain evidence="2 3">NRRL 25196</strain>
    </source>
</reference>
<evidence type="ECO:0000313" key="3">
    <source>
        <dbReference type="Proteomes" id="UP000574317"/>
    </source>
</evidence>
<name>A0A8H5JWQ4_9HYPO</name>
<dbReference type="AlphaFoldDB" id="A0A8H5JWQ4"/>
<feature type="region of interest" description="Disordered" evidence="1">
    <location>
        <begin position="76"/>
        <end position="97"/>
    </location>
</feature>